<sequence length="284" mass="32801">MKDMDLTRYVVLAKPIREKILDQLESDSLFLRDLGVMDYSLLLGIYYIRMLKHRTKDPINFLNRPNSKQQKKANQGFKEPEHLLNEFNGGVQAQIIEGPGIYYIGMIDILQKWNFSKKIEHFLKCWILRNPADGVSCVEPYFYQHRFMSYLRRIIITDEDFLERNTINTGMFGPQTLLQYPGSEMVADACRVARPSISNIAEDSEKENGRVTTKQIFLGLQSRSNSVSEITAVPLTIEQKISRKENLKNRSGDRNGKFGPAKITDDTCLTFDKFNLSMQFCNFS</sequence>
<dbReference type="GO" id="GO:0005886">
    <property type="term" value="C:plasma membrane"/>
    <property type="evidence" value="ECO:0007669"/>
    <property type="project" value="TreeGrafter"/>
</dbReference>
<keyword evidence="1" id="KW-0067">ATP-binding</keyword>
<accession>X6LBU1</accession>
<dbReference type="PANTHER" id="PTHR23086">
    <property type="entry name" value="PHOSPHATIDYLINOSITOL-4-PHOSPHATE 5-KINASE"/>
    <property type="match status" value="1"/>
</dbReference>
<dbReference type="EMBL" id="ASPP01047362">
    <property type="protein sequence ID" value="ETN98209.1"/>
    <property type="molecule type" value="Genomic_DNA"/>
</dbReference>
<dbReference type="Proteomes" id="UP000023152">
    <property type="component" value="Unassembled WGS sequence"/>
</dbReference>
<protein>
    <recommendedName>
        <fullName evidence="2">PIPK domain-containing protein</fullName>
    </recommendedName>
</protein>
<dbReference type="Pfam" id="PF01504">
    <property type="entry name" value="PIP5K"/>
    <property type="match status" value="1"/>
</dbReference>
<keyword evidence="4" id="KW-1185">Reference proteome</keyword>
<organism evidence="3 4">
    <name type="scientific">Reticulomyxa filosa</name>
    <dbReference type="NCBI Taxonomy" id="46433"/>
    <lineage>
        <taxon>Eukaryota</taxon>
        <taxon>Sar</taxon>
        <taxon>Rhizaria</taxon>
        <taxon>Retaria</taxon>
        <taxon>Foraminifera</taxon>
        <taxon>Monothalamids</taxon>
        <taxon>Reticulomyxidae</taxon>
        <taxon>Reticulomyxa</taxon>
    </lineage>
</organism>
<keyword evidence="1" id="KW-0418">Kinase</keyword>
<keyword evidence="1" id="KW-0547">Nucleotide-binding</keyword>
<dbReference type="InterPro" id="IPR027483">
    <property type="entry name" value="PInositol-4-P-4/5-kinase_C_sf"/>
</dbReference>
<dbReference type="GO" id="GO:0046854">
    <property type="term" value="P:phosphatidylinositol phosphate biosynthetic process"/>
    <property type="evidence" value="ECO:0007669"/>
    <property type="project" value="TreeGrafter"/>
</dbReference>
<dbReference type="InterPro" id="IPR002498">
    <property type="entry name" value="PInositol-4-P-4/5-kinase_core"/>
</dbReference>
<feature type="domain" description="PIPK" evidence="2">
    <location>
        <begin position="1"/>
        <end position="155"/>
    </location>
</feature>
<gene>
    <name evidence="3" type="ORF">RFI_39306</name>
</gene>
<evidence type="ECO:0000313" key="4">
    <source>
        <dbReference type="Proteomes" id="UP000023152"/>
    </source>
</evidence>
<proteinExistence type="predicted"/>
<dbReference type="GO" id="GO:0005524">
    <property type="term" value="F:ATP binding"/>
    <property type="evidence" value="ECO:0007669"/>
    <property type="project" value="UniProtKB-UniRule"/>
</dbReference>
<reference evidence="3 4" key="1">
    <citation type="journal article" date="2013" name="Curr. Biol.">
        <title>The Genome of the Foraminiferan Reticulomyxa filosa.</title>
        <authorList>
            <person name="Glockner G."/>
            <person name="Hulsmann N."/>
            <person name="Schleicher M."/>
            <person name="Noegel A.A."/>
            <person name="Eichinger L."/>
            <person name="Gallinger C."/>
            <person name="Pawlowski J."/>
            <person name="Sierra R."/>
            <person name="Euteneuer U."/>
            <person name="Pillet L."/>
            <person name="Moustafa A."/>
            <person name="Platzer M."/>
            <person name="Groth M."/>
            <person name="Szafranski K."/>
            <person name="Schliwa M."/>
        </authorList>
    </citation>
    <scope>NUCLEOTIDE SEQUENCE [LARGE SCALE GENOMIC DNA]</scope>
</reference>
<keyword evidence="1" id="KW-0808">Transferase</keyword>
<dbReference type="PROSITE" id="PS51455">
    <property type="entry name" value="PIPK"/>
    <property type="match status" value="1"/>
</dbReference>
<evidence type="ECO:0000259" key="2">
    <source>
        <dbReference type="PROSITE" id="PS51455"/>
    </source>
</evidence>
<dbReference type="InterPro" id="IPR023610">
    <property type="entry name" value="PInositol-4/5-P-5/4-kinase"/>
</dbReference>
<dbReference type="Gene3D" id="3.30.810.10">
    <property type="entry name" value="2-Layer Sandwich"/>
    <property type="match status" value="1"/>
</dbReference>
<comment type="caution">
    <text evidence="3">The sequence shown here is derived from an EMBL/GenBank/DDBJ whole genome shotgun (WGS) entry which is preliminary data.</text>
</comment>
<dbReference type="GO" id="GO:0016308">
    <property type="term" value="F:1-phosphatidylinositol-4-phosphate 5-kinase activity"/>
    <property type="evidence" value="ECO:0007669"/>
    <property type="project" value="TreeGrafter"/>
</dbReference>
<dbReference type="OrthoDB" id="20783at2759"/>
<evidence type="ECO:0000313" key="3">
    <source>
        <dbReference type="EMBL" id="ETN98209.1"/>
    </source>
</evidence>
<dbReference type="SUPFAM" id="SSF56104">
    <property type="entry name" value="SAICAR synthase-like"/>
    <property type="match status" value="1"/>
</dbReference>
<dbReference type="PANTHER" id="PTHR23086:SF124">
    <property type="entry name" value="G-PROTEIN-COUPLED RECEPTOR FAMILY PROTEIN"/>
    <property type="match status" value="1"/>
</dbReference>
<evidence type="ECO:0000256" key="1">
    <source>
        <dbReference type="PROSITE-ProRule" id="PRU00781"/>
    </source>
</evidence>
<name>X6LBU1_RETFI</name>
<dbReference type="AlphaFoldDB" id="X6LBU1"/>